<evidence type="ECO:0000313" key="2">
    <source>
        <dbReference type="Proteomes" id="UP000828941"/>
    </source>
</evidence>
<evidence type="ECO:0000313" key="1">
    <source>
        <dbReference type="EMBL" id="KAI4301565.1"/>
    </source>
</evidence>
<dbReference type="EMBL" id="CM039438">
    <property type="protein sequence ID" value="KAI4301565.1"/>
    <property type="molecule type" value="Genomic_DNA"/>
</dbReference>
<comment type="caution">
    <text evidence="1">The sequence shown here is derived from an EMBL/GenBank/DDBJ whole genome shotgun (WGS) entry which is preliminary data.</text>
</comment>
<reference evidence="1 2" key="1">
    <citation type="journal article" date="2022" name="DNA Res.">
        <title>Chromosomal-level genome assembly of the orchid tree Bauhinia variegata (Leguminosae; Cercidoideae) supports the allotetraploid origin hypothesis of Bauhinia.</title>
        <authorList>
            <person name="Zhong Y."/>
            <person name="Chen Y."/>
            <person name="Zheng D."/>
            <person name="Pang J."/>
            <person name="Liu Y."/>
            <person name="Luo S."/>
            <person name="Meng S."/>
            <person name="Qian L."/>
            <person name="Wei D."/>
            <person name="Dai S."/>
            <person name="Zhou R."/>
        </authorList>
    </citation>
    <scope>NUCLEOTIDE SEQUENCE [LARGE SCALE GENOMIC DNA]</scope>
    <source>
        <strain evidence="1">BV-YZ2020</strain>
    </source>
</reference>
<accession>A0ACB9KWG9</accession>
<dbReference type="Proteomes" id="UP000828941">
    <property type="component" value="Chromosome 13"/>
</dbReference>
<organism evidence="1 2">
    <name type="scientific">Bauhinia variegata</name>
    <name type="common">Purple orchid tree</name>
    <name type="synonym">Phanera variegata</name>
    <dbReference type="NCBI Taxonomy" id="167791"/>
    <lineage>
        <taxon>Eukaryota</taxon>
        <taxon>Viridiplantae</taxon>
        <taxon>Streptophyta</taxon>
        <taxon>Embryophyta</taxon>
        <taxon>Tracheophyta</taxon>
        <taxon>Spermatophyta</taxon>
        <taxon>Magnoliopsida</taxon>
        <taxon>eudicotyledons</taxon>
        <taxon>Gunneridae</taxon>
        <taxon>Pentapetalae</taxon>
        <taxon>rosids</taxon>
        <taxon>fabids</taxon>
        <taxon>Fabales</taxon>
        <taxon>Fabaceae</taxon>
        <taxon>Cercidoideae</taxon>
        <taxon>Cercideae</taxon>
        <taxon>Bauhiniinae</taxon>
        <taxon>Bauhinia</taxon>
    </lineage>
</organism>
<gene>
    <name evidence="1" type="ORF">L6164_034832</name>
</gene>
<protein>
    <submittedName>
        <fullName evidence="1">Uncharacterized protein</fullName>
    </submittedName>
</protein>
<name>A0ACB9KWG9_BAUVA</name>
<keyword evidence="2" id="KW-1185">Reference proteome</keyword>
<proteinExistence type="predicted"/>
<sequence>MALEVEWYDFVCFGIVGVAFVGALWVLWMNEGASRSDFSTAYESLLLTRPDDEVVVNVLPRGHVSTSQLWTSCWRGVHPLCLLATRFVSFLVMAFFLLWDVFEYDASIFIYYTEWTFTLVMIYFALATVVSAYGCWVYFNKPASEIGSRAEFLKRDLEENLPTNSIAFKDEESRGSNIKLQSHYAKEEFELRAGFWGYLMQTTYQTCAGAVILTDVVFWGVIVPFLSISHLKLNPLMGCMHTMNAFFLLVDTALNNLPFPWFRIAYFVLWSSGYIIFQWVIHACGFTWWPYPFLELNTPWAPVWYLCLAVVHIPCYGLYALIVKTKNTILPRWFPRAFLRPY</sequence>